<gene>
    <name evidence="9" type="primary">CYP315A1</name>
</gene>
<evidence type="ECO:0000256" key="3">
    <source>
        <dbReference type="ARBA" id="ARBA00022617"/>
    </source>
</evidence>
<keyword evidence="7" id="KW-0503">Monooxygenase</keyword>
<dbReference type="GO" id="GO:0016705">
    <property type="term" value="F:oxidoreductase activity, acting on paired donors, with incorporation or reduction of molecular oxygen"/>
    <property type="evidence" value="ECO:0007669"/>
    <property type="project" value="InterPro"/>
</dbReference>
<feature type="binding site" description="axial binding residue" evidence="8">
    <location>
        <position position="419"/>
    </location>
    <ligand>
        <name>heme</name>
        <dbReference type="ChEBI" id="CHEBI:30413"/>
    </ligand>
    <ligandPart>
        <name>Fe</name>
        <dbReference type="ChEBI" id="CHEBI:18248"/>
    </ligandPart>
</feature>
<dbReference type="SUPFAM" id="SSF48264">
    <property type="entry name" value="Cytochrome P450"/>
    <property type="match status" value="1"/>
</dbReference>
<keyword evidence="4 8" id="KW-0479">Metal-binding</keyword>
<protein>
    <submittedName>
        <fullName evidence="9">Cytochrome P450 315A1</fullName>
    </submittedName>
</protein>
<dbReference type="Gene3D" id="1.10.630.10">
    <property type="entry name" value="Cytochrome P450"/>
    <property type="match status" value="1"/>
</dbReference>
<dbReference type="InterPro" id="IPR036396">
    <property type="entry name" value="Cyt_P450_sf"/>
</dbReference>
<comment type="similarity">
    <text evidence="2">Belongs to the cytochrome P450 family.</text>
</comment>
<accession>A0A5P1JZ27</accession>
<dbReference type="AlphaFoldDB" id="A0A5P1JZ27"/>
<evidence type="ECO:0000313" key="9">
    <source>
        <dbReference type="EMBL" id="QCY41327.1"/>
    </source>
</evidence>
<dbReference type="InterPro" id="IPR001128">
    <property type="entry name" value="Cyt_P450"/>
</dbReference>
<dbReference type="PRINTS" id="PR00385">
    <property type="entry name" value="P450"/>
</dbReference>
<keyword evidence="3 8" id="KW-0349">Heme</keyword>
<proteinExistence type="evidence at transcript level"/>
<keyword evidence="5" id="KW-0560">Oxidoreductase</keyword>
<evidence type="ECO:0000256" key="1">
    <source>
        <dbReference type="ARBA" id="ARBA00001971"/>
    </source>
</evidence>
<evidence type="ECO:0000256" key="4">
    <source>
        <dbReference type="ARBA" id="ARBA00022723"/>
    </source>
</evidence>
<evidence type="ECO:0000256" key="8">
    <source>
        <dbReference type="PIRSR" id="PIRSR602401-1"/>
    </source>
</evidence>
<dbReference type="EMBL" id="MK862557">
    <property type="protein sequence ID" value="QCY41327.1"/>
    <property type="molecule type" value="mRNA"/>
</dbReference>
<dbReference type="Pfam" id="PF00067">
    <property type="entry name" value="p450"/>
    <property type="match status" value="1"/>
</dbReference>
<evidence type="ECO:0000256" key="6">
    <source>
        <dbReference type="ARBA" id="ARBA00023004"/>
    </source>
</evidence>
<keyword evidence="6 8" id="KW-0408">Iron</keyword>
<sequence>MMLKLNRIKYVFHYNYSTNAKPFEEIPSPKGLPFVGTLFSFIAAGGSTQLHEYIDKRHQQLGIIFQEKLGPISSVFLNDAHEIRKVFVGEGKYPKHVLPDCWLLYNKIKGYQRGLYFMDGEEWFMYRRLLNDKLLKHDYYGHGIQNDYLLQKTFEIWLQNSKYGEIIDLENQLYYLSIIFMMSFTLGRSFHDNVDKFLPNVEKLALVVKDIFKWSVKLSILPATLASSLNLPVWNNFVTAVDESIKLTTDLLEGAELKASDGILYFLLDQNIPIDVAQRIIVDFLLAAGDTTALATLWILYLLGRHKNIQDELYSDIQKNRDSHETRLLRNIIKESMRLYPIAPFIARYLPQETEIASYLIPANHLISISVFNCSRNEKYFPKANKFEPKRWDRLANGKYAEVNDPYATLPYGMGARSCIGRNLSKVQISIIINKLIASYELEVRNEVGVKLNMVTTPSQPIKLFLKKR</sequence>
<evidence type="ECO:0000256" key="5">
    <source>
        <dbReference type="ARBA" id="ARBA00023002"/>
    </source>
</evidence>
<dbReference type="GO" id="GO:0020037">
    <property type="term" value="F:heme binding"/>
    <property type="evidence" value="ECO:0007669"/>
    <property type="project" value="InterPro"/>
</dbReference>
<reference evidence="9" key="1">
    <citation type="submission" date="2019-04" db="EMBL/GenBank/DDBJ databases">
        <title>Molecular characterization and expression patterns of Phenacoccus solenopsis (Hemiptera:Pseudococcidae) cytochrome P450 monooxygenase genes and their response to host stress.</title>
        <authorList>
            <person name="Xi L."/>
            <person name="Liu D."/>
            <person name="Ma L."/>
            <person name="Zhang Y."/>
            <person name="Sheng R."/>
            <person name="Zhang S."/>
            <person name="Dang X."/>
            <person name="Li G."/>
            <person name="Miao Y."/>
            <person name="Jiang J."/>
        </authorList>
    </citation>
    <scope>NUCLEOTIDE SEQUENCE</scope>
</reference>
<organism evidence="9">
    <name type="scientific">Phenacoccus solenopsis</name>
    <name type="common">Solenopsis mealybug</name>
    <dbReference type="NCBI Taxonomy" id="483260"/>
    <lineage>
        <taxon>Eukaryota</taxon>
        <taxon>Metazoa</taxon>
        <taxon>Ecdysozoa</taxon>
        <taxon>Arthropoda</taxon>
        <taxon>Hexapoda</taxon>
        <taxon>Insecta</taxon>
        <taxon>Pterygota</taxon>
        <taxon>Neoptera</taxon>
        <taxon>Paraneoptera</taxon>
        <taxon>Hemiptera</taxon>
        <taxon>Sternorrhyncha</taxon>
        <taxon>Coccoidea</taxon>
        <taxon>Pseudococcidae</taxon>
        <taxon>Phenacoccus</taxon>
    </lineage>
</organism>
<dbReference type="PRINTS" id="PR00463">
    <property type="entry name" value="EP450I"/>
</dbReference>
<dbReference type="InterPro" id="IPR050479">
    <property type="entry name" value="CYP11_CYP27_families"/>
</dbReference>
<evidence type="ECO:0000256" key="7">
    <source>
        <dbReference type="ARBA" id="ARBA00023033"/>
    </source>
</evidence>
<dbReference type="PANTHER" id="PTHR24279">
    <property type="entry name" value="CYTOCHROME P450"/>
    <property type="match status" value="1"/>
</dbReference>
<comment type="cofactor">
    <cofactor evidence="1 8">
        <name>heme</name>
        <dbReference type="ChEBI" id="CHEBI:30413"/>
    </cofactor>
</comment>
<dbReference type="InterPro" id="IPR002401">
    <property type="entry name" value="Cyt_P450_E_grp-I"/>
</dbReference>
<evidence type="ECO:0000256" key="2">
    <source>
        <dbReference type="ARBA" id="ARBA00010617"/>
    </source>
</evidence>
<dbReference type="GO" id="GO:0004497">
    <property type="term" value="F:monooxygenase activity"/>
    <property type="evidence" value="ECO:0007669"/>
    <property type="project" value="UniProtKB-KW"/>
</dbReference>
<dbReference type="PANTHER" id="PTHR24279:SF120">
    <property type="entry name" value="CYTOCHROME P450"/>
    <property type="match status" value="1"/>
</dbReference>
<name>A0A5P1JZ27_9HEMI</name>
<dbReference type="GO" id="GO:0005506">
    <property type="term" value="F:iron ion binding"/>
    <property type="evidence" value="ECO:0007669"/>
    <property type="project" value="InterPro"/>
</dbReference>